<reference evidence="1 2" key="1">
    <citation type="submission" date="2013-02" db="EMBL/GenBank/DDBJ databases">
        <title>A novel strain isolated from Lonar lake, Maharashtra, India.</title>
        <authorList>
            <person name="Singh A."/>
        </authorList>
    </citation>
    <scope>NUCLEOTIDE SEQUENCE [LARGE SCALE GENOMIC DNA]</scope>
    <source>
        <strain evidence="1 2">AK24</strain>
    </source>
</reference>
<dbReference type="STRING" id="1232681.ADIS_4103"/>
<proteinExistence type="predicted"/>
<evidence type="ECO:0000313" key="1">
    <source>
        <dbReference type="EMBL" id="EON75399.1"/>
    </source>
</evidence>
<sequence length="39" mass="4341">MNIGKNPGRTYRKADIRSNFPDLMSFDGMNGLGEGDTYT</sequence>
<organism evidence="1 2">
    <name type="scientific">Lunatimonas lonarensis</name>
    <dbReference type="NCBI Taxonomy" id="1232681"/>
    <lineage>
        <taxon>Bacteria</taxon>
        <taxon>Pseudomonadati</taxon>
        <taxon>Bacteroidota</taxon>
        <taxon>Cytophagia</taxon>
        <taxon>Cytophagales</taxon>
        <taxon>Cyclobacteriaceae</taxon>
    </lineage>
</organism>
<dbReference type="Proteomes" id="UP000013909">
    <property type="component" value="Unassembled WGS sequence"/>
</dbReference>
<accession>R7ZN00</accession>
<evidence type="ECO:0000313" key="2">
    <source>
        <dbReference type="Proteomes" id="UP000013909"/>
    </source>
</evidence>
<dbReference type="AlphaFoldDB" id="R7ZN00"/>
<protein>
    <submittedName>
        <fullName evidence="1">Uncharacterized protein</fullName>
    </submittedName>
</protein>
<comment type="caution">
    <text evidence="1">The sequence shown here is derived from an EMBL/GenBank/DDBJ whole genome shotgun (WGS) entry which is preliminary data.</text>
</comment>
<keyword evidence="2" id="KW-1185">Reference proteome</keyword>
<dbReference type="EMBL" id="AQHR01000107">
    <property type="protein sequence ID" value="EON75399.1"/>
    <property type="molecule type" value="Genomic_DNA"/>
</dbReference>
<name>R7ZN00_9BACT</name>
<gene>
    <name evidence="1" type="ORF">ADIS_4103</name>
</gene>